<dbReference type="Proteomes" id="UP000272428">
    <property type="component" value="Unassembled WGS sequence"/>
</dbReference>
<evidence type="ECO:0000313" key="2">
    <source>
        <dbReference type="EMBL" id="RKS97867.1"/>
    </source>
</evidence>
<dbReference type="EMBL" id="RBXB01000002">
    <property type="protein sequence ID" value="RKS97867.1"/>
    <property type="molecule type" value="Genomic_DNA"/>
</dbReference>
<dbReference type="AlphaFoldDB" id="A0A495SCF6"/>
<keyword evidence="1" id="KW-0472">Membrane</keyword>
<keyword evidence="1" id="KW-0812">Transmembrane</keyword>
<organism evidence="2 3">
    <name type="scientific">Chryseobacterium defluvii</name>
    <dbReference type="NCBI Taxonomy" id="160396"/>
    <lineage>
        <taxon>Bacteria</taxon>
        <taxon>Pseudomonadati</taxon>
        <taxon>Bacteroidota</taxon>
        <taxon>Flavobacteriia</taxon>
        <taxon>Flavobacteriales</taxon>
        <taxon>Weeksellaceae</taxon>
        <taxon>Chryseobacterium group</taxon>
        <taxon>Chryseobacterium</taxon>
    </lineage>
</organism>
<feature type="transmembrane region" description="Helical" evidence="1">
    <location>
        <begin position="79"/>
        <end position="99"/>
    </location>
</feature>
<dbReference type="OrthoDB" id="1249212at2"/>
<accession>A0A495SCF6</accession>
<comment type="caution">
    <text evidence="2">The sequence shown here is derived from an EMBL/GenBank/DDBJ whole genome shotgun (WGS) entry which is preliminary data.</text>
</comment>
<reference evidence="2 3" key="1">
    <citation type="submission" date="2018-10" db="EMBL/GenBank/DDBJ databases">
        <title>Genomic Encyclopedia of Archaeal and Bacterial Type Strains, Phase II (KMG-II): from individual species to whole genera.</title>
        <authorList>
            <person name="Goeker M."/>
        </authorList>
    </citation>
    <scope>NUCLEOTIDE SEQUENCE [LARGE SCALE GENOMIC DNA]</scope>
    <source>
        <strain evidence="2 3">DSM 14219</strain>
    </source>
</reference>
<feature type="transmembrane region" description="Helical" evidence="1">
    <location>
        <begin position="111"/>
        <end position="129"/>
    </location>
</feature>
<sequence length="430" mass="50438">MKQKFGTIFFSVSAIIALAIGLFFVKQELLFSVIFFISSFICGVSAYQEHLYHKNKKTLVEKTKIPNEISVGFSKLDNCISILGCSIFIILGFYFLNLTGFEYKKFSRQDYFILLIAGALIVGYAWKIIKKIIQISSNKAGLFISNRGIALHGNSLMNWNEIRNEKVITREERTDGSRYKTEVKYLSLFHQSKGIELKIDDLDIADYTLEQYLKIYRERFNQTIDNSSEKETRSVFESIINIDALLSLSEKELDNEIKKINSLAEKYPQDLAKYCETIVDFKESNLNTIYFALSENSDIWGDFLASEFIRLFEKAKISKDQEIYHVMDEIICDSYFPKVTTYLYNELNNTYDRIRLKALWYMDSWMDFENIQKNDHMVQKIVKMLKDNHWKIRWMANNVLTNFNIFQKEEIEISFIDKLKGKVGNPYEID</sequence>
<proteinExistence type="predicted"/>
<feature type="transmembrane region" description="Helical" evidence="1">
    <location>
        <begin position="30"/>
        <end position="47"/>
    </location>
</feature>
<dbReference type="InterPro" id="IPR016024">
    <property type="entry name" value="ARM-type_fold"/>
</dbReference>
<dbReference type="SUPFAM" id="SSF48371">
    <property type="entry name" value="ARM repeat"/>
    <property type="match status" value="1"/>
</dbReference>
<keyword evidence="1" id="KW-1133">Transmembrane helix</keyword>
<dbReference type="RefSeq" id="WP_121461620.1">
    <property type="nucleotide sequence ID" value="NZ_RBXB01000002.1"/>
</dbReference>
<feature type="transmembrane region" description="Helical" evidence="1">
    <location>
        <begin position="7"/>
        <end position="24"/>
    </location>
</feature>
<gene>
    <name evidence="2" type="ORF">BCF58_2001</name>
</gene>
<protein>
    <submittedName>
        <fullName evidence="2">Uncharacterized protein</fullName>
    </submittedName>
</protein>
<evidence type="ECO:0000313" key="3">
    <source>
        <dbReference type="Proteomes" id="UP000272428"/>
    </source>
</evidence>
<name>A0A495SCF6_9FLAO</name>
<evidence type="ECO:0000256" key="1">
    <source>
        <dbReference type="SAM" id="Phobius"/>
    </source>
</evidence>
<keyword evidence="3" id="KW-1185">Reference proteome</keyword>